<evidence type="ECO:0000313" key="1">
    <source>
        <dbReference type="EMBL" id="HCK31812.1"/>
    </source>
</evidence>
<dbReference type="EMBL" id="DPVE01000326">
    <property type="protein sequence ID" value="HCK31812.1"/>
    <property type="molecule type" value="Genomic_DNA"/>
</dbReference>
<sequence>MAKKDKAKNANNPKLTGGYLHSQQAEMAFMNFLTKMPDMDEVLRKAGVTRHRLSVLMYDDEIYQCVEKRQDKLESAPFKLEPSEGLPAQILTSELKKWWSELSLGTQDARWYGYSVLEAVYTKPEQLSLFIEGPNITPFIGWQWIGKKPMQWFEPKNDGRLMLLQMYNNQHRDIECDQQFKHFLTQCKPSYENPYGEALFSRLYWLWFFKNGTTKFWAKFVERFGNPLLKGKSKNVEAMLKALLNAHASSVLSLNPDEDVDIITASSNGNGGSAAFESFDKKIERSIQKVILGQTLTSGTDNSGSRALGEVHLEVQNNKVNADIRMITSTIQAIIDALCALNGWDRHIITIGDEQSLNADKADRDVKLKNAGANLSSQYFKREYGLQDGDVAELQQSLPAQQFKALPNRVFSFAADMKKLSAEQQDVEELTDAQKLRLLDQKQVNDLLQMSASPEDVAFNLVQLIPGATKTEFTANLERALFQADVMGYVYSQEGK</sequence>
<dbReference type="Proteomes" id="UP000263596">
    <property type="component" value="Unassembled WGS sequence"/>
</dbReference>
<evidence type="ECO:0000313" key="2">
    <source>
        <dbReference type="Proteomes" id="UP000263596"/>
    </source>
</evidence>
<gene>
    <name evidence="1" type="ORF">DHW29_17715</name>
</gene>
<dbReference type="Pfam" id="PF06074">
    <property type="entry name" value="Portal_Mu"/>
    <property type="match status" value="1"/>
</dbReference>
<name>A0A3D2SSL0_9GAMM</name>
<comment type="caution">
    <text evidence="1">The sequence shown here is derived from an EMBL/GenBank/DDBJ whole genome shotgun (WGS) entry which is preliminary data.</text>
</comment>
<accession>A0A3D2SSL0</accession>
<dbReference type="AlphaFoldDB" id="A0A3D2SSL0"/>
<organism evidence="1 2">
    <name type="scientific">Acinetobacter ursingii</name>
    <dbReference type="NCBI Taxonomy" id="108980"/>
    <lineage>
        <taxon>Bacteria</taxon>
        <taxon>Pseudomonadati</taxon>
        <taxon>Pseudomonadota</taxon>
        <taxon>Gammaproteobacteria</taxon>
        <taxon>Moraxellales</taxon>
        <taxon>Moraxellaceae</taxon>
        <taxon>Acinetobacter</taxon>
    </lineage>
</organism>
<reference evidence="1 2" key="1">
    <citation type="journal article" date="2018" name="Nat. Biotechnol.">
        <title>A standardized bacterial taxonomy based on genome phylogeny substantially revises the tree of life.</title>
        <authorList>
            <person name="Parks D.H."/>
            <person name="Chuvochina M."/>
            <person name="Waite D.W."/>
            <person name="Rinke C."/>
            <person name="Skarshewski A."/>
            <person name="Chaumeil P.A."/>
            <person name="Hugenholtz P."/>
        </authorList>
    </citation>
    <scope>NUCLEOTIDE SEQUENCE [LARGE SCALE GENOMIC DNA]</scope>
    <source>
        <strain evidence="1">UBA9669</strain>
    </source>
</reference>
<dbReference type="RefSeq" id="WP_151808136.1">
    <property type="nucleotide sequence ID" value="NZ_BKOC01000001.1"/>
</dbReference>
<evidence type="ECO:0008006" key="3">
    <source>
        <dbReference type="Google" id="ProtNLM"/>
    </source>
</evidence>
<proteinExistence type="predicted"/>
<dbReference type="InterPro" id="IPR009279">
    <property type="entry name" value="Portal_Mu"/>
</dbReference>
<protein>
    <recommendedName>
        <fullName evidence="3">DUF935 family protein</fullName>
    </recommendedName>
</protein>